<evidence type="ECO:0000256" key="7">
    <source>
        <dbReference type="ARBA" id="ARBA00022705"/>
    </source>
</evidence>
<feature type="binding site" evidence="15">
    <location>
        <position position="109"/>
    </location>
    <ligand>
        <name>Mg(2+)</name>
        <dbReference type="ChEBI" id="CHEBI:18420"/>
    </ligand>
</feature>
<evidence type="ECO:0000256" key="2">
    <source>
        <dbReference type="ARBA" id="ARBA00010945"/>
    </source>
</evidence>
<dbReference type="Proteomes" id="UP000230282">
    <property type="component" value="Unassembled WGS sequence"/>
</dbReference>
<dbReference type="GO" id="GO:0003887">
    <property type="term" value="F:DNA-directed DNA polymerase activity"/>
    <property type="evidence" value="ECO:0007669"/>
    <property type="project" value="UniProtKB-UniRule"/>
</dbReference>
<dbReference type="RefSeq" id="WP_100296942.1">
    <property type="nucleotide sequence ID" value="NZ_PHGZ01000015.1"/>
</dbReference>
<comment type="similarity">
    <text evidence="2 15">Belongs to the DNA polymerase type-Y family.</text>
</comment>
<dbReference type="InterPro" id="IPR050116">
    <property type="entry name" value="DNA_polymerase-Y"/>
</dbReference>
<proteinExistence type="inferred from homology"/>
<dbReference type="EMBL" id="PHGZ01000015">
    <property type="protein sequence ID" value="PJG82683.1"/>
    <property type="molecule type" value="Genomic_DNA"/>
</dbReference>
<dbReference type="InterPro" id="IPR053848">
    <property type="entry name" value="IMS_HHH_1"/>
</dbReference>
<keyword evidence="11 15" id="KW-0239">DNA-directed DNA polymerase</keyword>
<keyword evidence="5 15" id="KW-0808">Transferase</keyword>
<evidence type="ECO:0000256" key="1">
    <source>
        <dbReference type="ARBA" id="ARBA00004496"/>
    </source>
</evidence>
<evidence type="ECO:0000313" key="17">
    <source>
        <dbReference type="EMBL" id="PJG82683.1"/>
    </source>
</evidence>
<dbReference type="GO" id="GO:0006281">
    <property type="term" value="P:DNA repair"/>
    <property type="evidence" value="ECO:0007669"/>
    <property type="project" value="UniProtKB-UniRule"/>
</dbReference>
<protein>
    <recommendedName>
        <fullName evidence="15">DNA polymerase IV</fullName>
        <shortName evidence="15">Pol IV</shortName>
        <ecNumber evidence="15">2.7.7.7</ecNumber>
    </recommendedName>
</protein>
<gene>
    <name evidence="15" type="primary">dinB</name>
    <name evidence="17" type="ORF">CVP04_07715</name>
</gene>
<keyword evidence="13 15" id="KW-0234">DNA repair</keyword>
<accession>A0A2M8RUW2</accession>
<dbReference type="GO" id="GO:0006261">
    <property type="term" value="P:DNA-templated DNA replication"/>
    <property type="evidence" value="ECO:0007669"/>
    <property type="project" value="UniProtKB-UniRule"/>
</dbReference>
<dbReference type="Pfam" id="PF11799">
    <property type="entry name" value="IMS_C"/>
    <property type="match status" value="1"/>
</dbReference>
<dbReference type="Gene3D" id="3.30.1490.100">
    <property type="entry name" value="DNA polymerase, Y-family, little finger domain"/>
    <property type="match status" value="1"/>
</dbReference>
<dbReference type="FunFam" id="3.40.1170.60:FF:000001">
    <property type="entry name" value="DNA polymerase IV"/>
    <property type="match status" value="1"/>
</dbReference>
<evidence type="ECO:0000256" key="10">
    <source>
        <dbReference type="ARBA" id="ARBA00022842"/>
    </source>
</evidence>
<dbReference type="InterPro" id="IPR017961">
    <property type="entry name" value="DNA_pol_Y-fam_little_finger"/>
</dbReference>
<keyword evidence="10 15" id="KW-0460">Magnesium</keyword>
<comment type="caution">
    <text evidence="17">The sequence shown here is derived from an EMBL/GenBank/DDBJ whole genome shotgun (WGS) entry which is preliminary data.</text>
</comment>
<feature type="site" description="Substrate discrimination" evidence="15">
    <location>
        <position position="19"/>
    </location>
</feature>
<evidence type="ECO:0000256" key="3">
    <source>
        <dbReference type="ARBA" id="ARBA00022457"/>
    </source>
</evidence>
<dbReference type="Gene3D" id="3.40.1170.60">
    <property type="match status" value="1"/>
</dbReference>
<dbReference type="PANTHER" id="PTHR11076">
    <property type="entry name" value="DNA REPAIR POLYMERASE UMUC / TRANSFERASE FAMILY MEMBER"/>
    <property type="match status" value="1"/>
</dbReference>
<dbReference type="Gene3D" id="1.10.150.20">
    <property type="entry name" value="5' to 3' exonuclease, C-terminal subdomain"/>
    <property type="match status" value="1"/>
</dbReference>
<dbReference type="FunFam" id="1.10.150.20:FF:000019">
    <property type="entry name" value="DNA polymerase IV"/>
    <property type="match status" value="1"/>
</dbReference>
<organism evidence="17 18">
    <name type="scientific">Caviibacterium pharyngocola</name>
    <dbReference type="NCBI Taxonomy" id="28159"/>
    <lineage>
        <taxon>Bacteria</taxon>
        <taxon>Pseudomonadati</taxon>
        <taxon>Pseudomonadota</taxon>
        <taxon>Gammaproteobacteria</taxon>
        <taxon>Pasteurellales</taxon>
        <taxon>Pasteurellaceae</taxon>
        <taxon>Caviibacterium</taxon>
    </lineage>
</organism>
<feature type="active site" evidence="15">
    <location>
        <position position="110"/>
    </location>
</feature>
<dbReference type="Pfam" id="PF21999">
    <property type="entry name" value="IMS_HHH_1"/>
    <property type="match status" value="1"/>
</dbReference>
<dbReference type="Gene3D" id="3.30.70.270">
    <property type="match status" value="1"/>
</dbReference>
<dbReference type="SUPFAM" id="SSF100879">
    <property type="entry name" value="Lesion bypass DNA polymerase (Y-family), little finger domain"/>
    <property type="match status" value="1"/>
</dbReference>
<evidence type="ECO:0000256" key="5">
    <source>
        <dbReference type="ARBA" id="ARBA00022679"/>
    </source>
</evidence>
<name>A0A2M8RUW2_9PAST</name>
<evidence type="ECO:0000259" key="16">
    <source>
        <dbReference type="PROSITE" id="PS50173"/>
    </source>
</evidence>
<evidence type="ECO:0000256" key="8">
    <source>
        <dbReference type="ARBA" id="ARBA00022723"/>
    </source>
</evidence>
<keyword evidence="3 15" id="KW-0515">Mutator protein</keyword>
<dbReference type="PROSITE" id="PS50173">
    <property type="entry name" value="UMUC"/>
    <property type="match status" value="1"/>
</dbReference>
<evidence type="ECO:0000256" key="13">
    <source>
        <dbReference type="ARBA" id="ARBA00023204"/>
    </source>
</evidence>
<dbReference type="InterPro" id="IPR036775">
    <property type="entry name" value="DNA_pol_Y-fam_lit_finger_sf"/>
</dbReference>
<dbReference type="GO" id="GO:0005829">
    <property type="term" value="C:cytosol"/>
    <property type="evidence" value="ECO:0007669"/>
    <property type="project" value="TreeGrafter"/>
</dbReference>
<dbReference type="InterPro" id="IPR001126">
    <property type="entry name" value="UmuC"/>
</dbReference>
<dbReference type="InterPro" id="IPR043128">
    <property type="entry name" value="Rev_trsase/Diguanyl_cyclase"/>
</dbReference>
<comment type="subcellular location">
    <subcellularLocation>
        <location evidence="1 15">Cytoplasm</location>
    </subcellularLocation>
</comment>
<comment type="function">
    <text evidence="15">Poorly processive, error-prone DNA polymerase involved in untargeted mutagenesis. Copies undamaged DNA at stalled replication forks, which arise in vivo from mismatched or misaligned primer ends. These misaligned primers can be extended by PolIV. Exhibits no 3'-5' exonuclease (proofreading) activity. May be involved in translesional synthesis, in conjunction with the beta clamp from PolIII.</text>
</comment>
<comment type="cofactor">
    <cofactor evidence="15">
        <name>Mg(2+)</name>
        <dbReference type="ChEBI" id="CHEBI:18420"/>
    </cofactor>
    <text evidence="15">Binds 2 magnesium ions per subunit.</text>
</comment>
<dbReference type="SUPFAM" id="SSF56672">
    <property type="entry name" value="DNA/RNA polymerases"/>
    <property type="match status" value="1"/>
</dbReference>
<evidence type="ECO:0000256" key="6">
    <source>
        <dbReference type="ARBA" id="ARBA00022695"/>
    </source>
</evidence>
<dbReference type="InterPro" id="IPR022880">
    <property type="entry name" value="DNApol_IV"/>
</dbReference>
<dbReference type="PANTHER" id="PTHR11076:SF33">
    <property type="entry name" value="DNA POLYMERASE KAPPA"/>
    <property type="match status" value="1"/>
</dbReference>
<dbReference type="GO" id="GO:0042276">
    <property type="term" value="P:error-prone translesion synthesis"/>
    <property type="evidence" value="ECO:0007669"/>
    <property type="project" value="TreeGrafter"/>
</dbReference>
<dbReference type="OrthoDB" id="9808813at2"/>
<dbReference type="Pfam" id="PF00817">
    <property type="entry name" value="IMS"/>
    <property type="match status" value="1"/>
</dbReference>
<dbReference type="EC" id="2.7.7.7" evidence="15"/>
<keyword evidence="9 15" id="KW-0227">DNA damage</keyword>
<evidence type="ECO:0000256" key="11">
    <source>
        <dbReference type="ARBA" id="ARBA00022932"/>
    </source>
</evidence>
<keyword evidence="4 15" id="KW-0963">Cytoplasm</keyword>
<keyword evidence="18" id="KW-1185">Reference proteome</keyword>
<evidence type="ECO:0000256" key="14">
    <source>
        <dbReference type="ARBA" id="ARBA00049244"/>
    </source>
</evidence>
<dbReference type="CDD" id="cd03586">
    <property type="entry name" value="PolY_Pol_IV_kappa"/>
    <property type="match status" value="1"/>
</dbReference>
<evidence type="ECO:0000313" key="18">
    <source>
        <dbReference type="Proteomes" id="UP000230282"/>
    </source>
</evidence>
<evidence type="ECO:0000256" key="12">
    <source>
        <dbReference type="ARBA" id="ARBA00023125"/>
    </source>
</evidence>
<dbReference type="GO" id="GO:0000287">
    <property type="term" value="F:magnesium ion binding"/>
    <property type="evidence" value="ECO:0007669"/>
    <property type="project" value="UniProtKB-UniRule"/>
</dbReference>
<evidence type="ECO:0000256" key="15">
    <source>
        <dbReference type="HAMAP-Rule" id="MF_01113"/>
    </source>
</evidence>
<sequence length="358" mass="40810">MSDKTKPRKIIHIDMDCFYASIEIRDNPALQDKPVAVGGSSRQRGVLSTCNYIARRYGLHSAMPTAQAVKLCPDLVLLPVDMVRYKQTSAQIHQIFSRYTDLIEPISLDEAYLDVTESSLFRGSATWIAADIRRAIWQELQLTASAGIAPLKFLAKIASDHNKPNGQFVINPHEVADFVRQLPLRKIPGVGKVTTQRLTEIGLQTCADVQRFSLNELINRFGKMGQRIWQFSHGIDERQVEPNRERKSIAVERTLAENIRTVAQGIDVLNTLYPQLLRRIQASCADIPLTHFQRIGVKLKFDDFHSTTLEKSAVQFNQENFTDLLRQIWQRAQGRQIRLIGLFAHIPDPRAERQMSLW</sequence>
<comment type="subunit">
    <text evidence="15">Monomer.</text>
</comment>
<dbReference type="InterPro" id="IPR043502">
    <property type="entry name" value="DNA/RNA_pol_sf"/>
</dbReference>
<dbReference type="GO" id="GO:0009432">
    <property type="term" value="P:SOS response"/>
    <property type="evidence" value="ECO:0007669"/>
    <property type="project" value="TreeGrafter"/>
</dbReference>
<evidence type="ECO:0000256" key="9">
    <source>
        <dbReference type="ARBA" id="ARBA00022763"/>
    </source>
</evidence>
<feature type="binding site" evidence="15">
    <location>
        <position position="14"/>
    </location>
    <ligand>
        <name>Mg(2+)</name>
        <dbReference type="ChEBI" id="CHEBI:18420"/>
    </ligand>
</feature>
<evidence type="ECO:0000256" key="4">
    <source>
        <dbReference type="ARBA" id="ARBA00022490"/>
    </source>
</evidence>
<keyword evidence="6 15" id="KW-0548">Nucleotidyltransferase</keyword>
<feature type="domain" description="UmuC" evidence="16">
    <location>
        <begin position="10"/>
        <end position="191"/>
    </location>
</feature>
<comment type="catalytic activity">
    <reaction evidence="14 15">
        <text>DNA(n) + a 2'-deoxyribonucleoside 5'-triphosphate = DNA(n+1) + diphosphate</text>
        <dbReference type="Rhea" id="RHEA:22508"/>
        <dbReference type="Rhea" id="RHEA-COMP:17339"/>
        <dbReference type="Rhea" id="RHEA-COMP:17340"/>
        <dbReference type="ChEBI" id="CHEBI:33019"/>
        <dbReference type="ChEBI" id="CHEBI:61560"/>
        <dbReference type="ChEBI" id="CHEBI:173112"/>
        <dbReference type="EC" id="2.7.7.7"/>
    </reaction>
</comment>
<keyword evidence="7 15" id="KW-0235">DNA replication</keyword>
<dbReference type="NCBIfam" id="NF002677">
    <property type="entry name" value="PRK02406.1"/>
    <property type="match status" value="1"/>
</dbReference>
<dbReference type="AlphaFoldDB" id="A0A2M8RUW2"/>
<keyword evidence="8 15" id="KW-0479">Metal-binding</keyword>
<reference evidence="17 18" key="1">
    <citation type="submission" date="2017-11" db="EMBL/GenBank/DDBJ databases">
        <title>Reclassification of Bisgaard taxon 5 as Caviibacterium pharyngocola gen. nov., sp. nov.</title>
        <authorList>
            <person name="Christensen H."/>
        </authorList>
    </citation>
    <scope>NUCLEOTIDE SEQUENCE [LARGE SCALE GENOMIC DNA]</scope>
    <source>
        <strain evidence="17 18">7_3</strain>
    </source>
</reference>
<dbReference type="GO" id="GO:0003684">
    <property type="term" value="F:damaged DNA binding"/>
    <property type="evidence" value="ECO:0007669"/>
    <property type="project" value="InterPro"/>
</dbReference>
<keyword evidence="12 15" id="KW-0238">DNA-binding</keyword>
<dbReference type="HAMAP" id="MF_01113">
    <property type="entry name" value="DNApol_IV"/>
    <property type="match status" value="1"/>
</dbReference>